<dbReference type="Pfam" id="PF02272">
    <property type="entry name" value="DHHA1"/>
    <property type="match status" value="1"/>
</dbReference>
<dbReference type="Gene3D" id="3.10.310.30">
    <property type="match status" value="1"/>
</dbReference>
<evidence type="ECO:0000259" key="8">
    <source>
        <dbReference type="Pfam" id="PF17768"/>
    </source>
</evidence>
<dbReference type="InterPro" id="IPR051673">
    <property type="entry name" value="SSDNA_exonuclease_RecJ"/>
</dbReference>
<keyword evidence="10" id="KW-1185">Reference proteome</keyword>
<dbReference type="SUPFAM" id="SSF64182">
    <property type="entry name" value="DHH phosphoesterases"/>
    <property type="match status" value="1"/>
</dbReference>
<accession>A0ABY0TBW6</accession>
<dbReference type="Pfam" id="PF17768">
    <property type="entry name" value="RecJ_OB"/>
    <property type="match status" value="1"/>
</dbReference>
<feature type="domain" description="DDH" evidence="6">
    <location>
        <begin position="74"/>
        <end position="233"/>
    </location>
</feature>
<evidence type="ECO:0000256" key="5">
    <source>
        <dbReference type="ARBA" id="ARBA00022839"/>
    </source>
</evidence>
<comment type="similarity">
    <text evidence="1">Belongs to the RecJ family.</text>
</comment>
<dbReference type="InterPro" id="IPR004610">
    <property type="entry name" value="RecJ"/>
</dbReference>
<protein>
    <recommendedName>
        <fullName evidence="2">Single-stranded-DNA-specific exonuclease RecJ</fullName>
    </recommendedName>
</protein>
<name>A0ABY0TBW6_9PROT</name>
<dbReference type="Pfam" id="PF01368">
    <property type="entry name" value="DHH"/>
    <property type="match status" value="1"/>
</dbReference>
<dbReference type="PANTHER" id="PTHR30255:SF2">
    <property type="entry name" value="SINGLE-STRANDED-DNA-SPECIFIC EXONUCLEASE RECJ"/>
    <property type="match status" value="1"/>
</dbReference>
<evidence type="ECO:0000313" key="10">
    <source>
        <dbReference type="Proteomes" id="UP000183471"/>
    </source>
</evidence>
<evidence type="ECO:0000256" key="1">
    <source>
        <dbReference type="ARBA" id="ARBA00005915"/>
    </source>
</evidence>
<dbReference type="InterPro" id="IPR038763">
    <property type="entry name" value="DHH_sf"/>
</dbReference>
<keyword evidence="4" id="KW-0378">Hydrolase</keyword>
<comment type="caution">
    <text evidence="9">The sequence shown here is derived from an EMBL/GenBank/DDBJ whole genome shotgun (WGS) entry which is preliminary data.</text>
</comment>
<dbReference type="NCBIfam" id="TIGR00644">
    <property type="entry name" value="recJ"/>
    <property type="match status" value="1"/>
</dbReference>
<evidence type="ECO:0000256" key="3">
    <source>
        <dbReference type="ARBA" id="ARBA00022722"/>
    </source>
</evidence>
<dbReference type="PANTHER" id="PTHR30255">
    <property type="entry name" value="SINGLE-STRANDED-DNA-SPECIFIC EXONUCLEASE RECJ"/>
    <property type="match status" value="1"/>
</dbReference>
<proteinExistence type="inferred from homology"/>
<dbReference type="InterPro" id="IPR041122">
    <property type="entry name" value="RecJ_OB"/>
</dbReference>
<evidence type="ECO:0000259" key="7">
    <source>
        <dbReference type="Pfam" id="PF02272"/>
    </source>
</evidence>
<dbReference type="GO" id="GO:0004527">
    <property type="term" value="F:exonuclease activity"/>
    <property type="evidence" value="ECO:0007669"/>
    <property type="project" value="UniProtKB-KW"/>
</dbReference>
<dbReference type="Proteomes" id="UP000183471">
    <property type="component" value="Unassembled WGS sequence"/>
</dbReference>
<keyword evidence="3" id="KW-0540">Nuclease</keyword>
<dbReference type="Gene3D" id="3.90.1640.30">
    <property type="match status" value="1"/>
</dbReference>
<evidence type="ECO:0000256" key="4">
    <source>
        <dbReference type="ARBA" id="ARBA00022801"/>
    </source>
</evidence>
<dbReference type="EMBL" id="FNKY01000001">
    <property type="protein sequence ID" value="SDQ50852.1"/>
    <property type="molecule type" value="Genomic_DNA"/>
</dbReference>
<evidence type="ECO:0000256" key="2">
    <source>
        <dbReference type="ARBA" id="ARBA00019841"/>
    </source>
</evidence>
<dbReference type="InterPro" id="IPR001667">
    <property type="entry name" value="DDH_dom"/>
</dbReference>
<gene>
    <name evidence="9" type="ORF">SAMN05216402_1124</name>
</gene>
<feature type="domain" description="DHHA1" evidence="7">
    <location>
        <begin position="374"/>
        <end position="466"/>
    </location>
</feature>
<dbReference type="RefSeq" id="WP_074631324.1">
    <property type="nucleotide sequence ID" value="NZ_FNKY01000001.1"/>
</dbReference>
<reference evidence="9 10" key="1">
    <citation type="submission" date="2016-10" db="EMBL/GenBank/DDBJ databases">
        <authorList>
            <person name="Varghese N."/>
            <person name="Submissions S."/>
        </authorList>
    </citation>
    <scope>NUCLEOTIDE SEQUENCE [LARGE SCALE GENOMIC DNA]</scope>
    <source>
        <strain evidence="9 10">Nl1</strain>
    </source>
</reference>
<keyword evidence="5 9" id="KW-0269">Exonuclease</keyword>
<dbReference type="InterPro" id="IPR003156">
    <property type="entry name" value="DHHA1_dom"/>
</dbReference>
<evidence type="ECO:0000259" key="6">
    <source>
        <dbReference type="Pfam" id="PF01368"/>
    </source>
</evidence>
<feature type="domain" description="RecJ OB" evidence="8">
    <location>
        <begin position="480"/>
        <end position="588"/>
    </location>
</feature>
<organism evidence="9 10">
    <name type="scientific">Nitrosospira multiformis</name>
    <dbReference type="NCBI Taxonomy" id="1231"/>
    <lineage>
        <taxon>Bacteria</taxon>
        <taxon>Pseudomonadati</taxon>
        <taxon>Pseudomonadota</taxon>
        <taxon>Betaproteobacteria</taxon>
        <taxon>Nitrosomonadales</taxon>
        <taxon>Nitrosomonadaceae</taxon>
        <taxon>Nitrosospira</taxon>
    </lineage>
</organism>
<sequence>MPNIIIRNYPSHTFDTLVRSGLHPVLARVYAARGIEEPNQLDMELSRLIPFERLKNVSTMAVRLADAILARKRLLIIADYDSDGATACAVGIRALRKFGAIVDYLVPNRFEYGYGLTPEIVRLAAATTNRPDILITVDNGIASVEGVAEANRLGMQVFVTDHHLPGDELPDAAVIVNPNQRGCDFPSKHLAGVGVIFYLMLALRAVLRARGIFAPPQKEPNLASLLDLVALGTVADVVKLDDNNRILVQQGLQRIRRGHGCAGINALMQVARRDFRRTSTYELGFMLGPRLNAAGRLDDMALGIECLITEDESRASQIALQLDALNRQRREIESDMQDSALVMLETALSTQPMHNATQNATGKTLNTHSLSLFNPGWHQGVIGILASRIKDKFHRPVIAFAPGGDGEIKGSGRSITGFHLRDSLDLVSKRYPGLLLKFGGHAAAAGLTVRASDFEKFRDAFEQIAQTLLTPADLTLVIETDGSLDESELSPELVRRLTEQVWGQGFTQPAFNACFRVETQRIVGEKHLKLKLRKQETRPGERESNKSGRLYDAMLFFHTTPLPETIDAVYRLEMNEFNGGSTLQFILDYWFPSALSTGA</sequence>
<evidence type="ECO:0000313" key="9">
    <source>
        <dbReference type="EMBL" id="SDQ50852.1"/>
    </source>
</evidence>